<feature type="domain" description="Retroviral polymerase SH3-like" evidence="5">
    <location>
        <begin position="65"/>
        <end position="126"/>
    </location>
</feature>
<name>A0A226DIP6_FOLCA</name>
<comment type="caution">
    <text evidence="6">The sequence shown here is derived from an EMBL/GenBank/DDBJ whole genome shotgun (WGS) entry which is preliminary data.</text>
</comment>
<protein>
    <submittedName>
        <fullName evidence="6">Copia protein</fullName>
    </submittedName>
</protein>
<dbReference type="CDD" id="cd09272">
    <property type="entry name" value="RNase_HI_RT_Ty1"/>
    <property type="match status" value="1"/>
</dbReference>
<sequence>MRTVKESARAMLLQSGLPDKLWGEAVGTAVYTLNRTLNSYNHEKTAFEEVFGKKPNLLYMRTFGCPCYAHIPKQKRGGEVWGPTAVKANLVGYDHMNKVYRLYDPKKGVIFPERNVRFNETTSSHPVRDDDDDFEGESVPQVKSSPSTTPPQSPVAAAPETTVTNSSDPSYQSPIGDNSTSLWSDEMDTDDELETTIVITPQTGPQQQVRLENDEAVVVPKKNLRDRSKIMIPLKYQLHANTTQDDDEPVNYQACIATLPTEPKSYTEATTSPDADKWVKAMEEEINCLNEKNTWEIVPKPKGVRILDSKWVYKLKLKPDGGIARYKARLVVRGFRQEYGVDFFETFSTVSRYESTRLILAIVQARGLDLMQFDVKCAFINGELDEEVHMYQPTGFSNGNCDEVRRLLRSLYGLRQAPKNWRKRIEACLRKCGLIPLNADSCVFTGMVKGFWVILVLYVDDGLIASKSRVAILFLLSQLKSEFELEIKEPDVFVGIEIRRTKECMYLSQQQYILALLQKYGMTECKGASVPMQSGTHLPISNTPDLRIPYRELVGGLLFLSRVSRPDICYAVANSTPDLGLCYPTENNFALSVYTDSDYAGDRNDRKSTSGFAAFLGESLISWNSSKQNVVTLSSCEAEYLAIGFGAREALWLRAFLGELKLEQESTPVFVDNTSAIRLVENPEFHKASKHIAVKYHFVRDLNESEQISTQFVPSGDQRADIFTKALDKTKFETNREKLNMVETKPVPLSPSEQTAANMMCGLRQVPSNRGMGKFGLLNMIMCLMLLIFSTDAVHITSSRPILWRKSKIPIITGYEKIYIKLQLVSPCTLITAQAVYYENLQDARRMCEEVYQRKFLDELGKMCPPPKGTVKNTKTRRVVPILALIVVGLVMAGAALSDLVLSVSTSRRLGQAENVITAQQQALDSLAQENNLTELAVNKLRRDFNQLAEELESHEFEFDDFRKKSPSTHFILSSIMAGLTIGTPIIKGGAREFRRGKVSPLLLDYLNITLPCELVSCPMDHATADRCSLITSESQLEIEISIPTIDPEMYLVSVDPFDFLVQTENKTCRAVYTGPSTAVLGPSGCPVALDVQISEAYSMVYAASKECLPDNKQDSSYFKIKSCKEKQDGDEKQFIQVKSHHGFLYIYCYMSTIAIENQEQPCPNEVFILPVGTKFSINGKDFVGSVVNILHQESPHPFFTLKTNHHLNPRLNYSELLKDPMLNHTFHYKAINAHFGTTPDWMLALLVGAAVTIGVLILIIVVCYYYNRKVKIEVVKIPKQRLPMSDTAPAWVFNQQQVIPEPTPGITPDGTQ</sequence>
<feature type="transmembrane region" description="Helical" evidence="3">
    <location>
        <begin position="879"/>
        <end position="902"/>
    </location>
</feature>
<evidence type="ECO:0000256" key="2">
    <source>
        <dbReference type="SAM" id="MobiDB-lite"/>
    </source>
</evidence>
<feature type="coiled-coil region" evidence="1">
    <location>
        <begin position="910"/>
        <end position="958"/>
    </location>
</feature>
<keyword evidence="3" id="KW-1133">Transmembrane helix</keyword>
<dbReference type="STRING" id="158441.A0A226DIP6"/>
<proteinExistence type="predicted"/>
<evidence type="ECO:0000256" key="1">
    <source>
        <dbReference type="SAM" id="Coils"/>
    </source>
</evidence>
<evidence type="ECO:0000256" key="3">
    <source>
        <dbReference type="SAM" id="Phobius"/>
    </source>
</evidence>
<feature type="region of interest" description="Disordered" evidence="2">
    <location>
        <begin position="121"/>
        <end position="185"/>
    </location>
</feature>
<feature type="domain" description="Reverse transcriptase Ty1/copia-type" evidence="4">
    <location>
        <begin position="293"/>
        <end position="533"/>
    </location>
</feature>
<keyword evidence="7" id="KW-1185">Reference proteome</keyword>
<dbReference type="PANTHER" id="PTHR11439">
    <property type="entry name" value="GAG-POL-RELATED RETROTRANSPOSON"/>
    <property type="match status" value="1"/>
</dbReference>
<organism evidence="6 7">
    <name type="scientific">Folsomia candida</name>
    <name type="common">Springtail</name>
    <dbReference type="NCBI Taxonomy" id="158441"/>
    <lineage>
        <taxon>Eukaryota</taxon>
        <taxon>Metazoa</taxon>
        <taxon>Ecdysozoa</taxon>
        <taxon>Arthropoda</taxon>
        <taxon>Hexapoda</taxon>
        <taxon>Collembola</taxon>
        <taxon>Entomobryomorpha</taxon>
        <taxon>Isotomoidea</taxon>
        <taxon>Isotomidae</taxon>
        <taxon>Proisotominae</taxon>
        <taxon>Folsomia</taxon>
    </lineage>
</organism>
<dbReference type="InterPro" id="IPR057670">
    <property type="entry name" value="SH3_retrovirus"/>
</dbReference>
<dbReference type="PANTHER" id="PTHR11439:SF483">
    <property type="entry name" value="PEPTIDE SYNTHASE GLIP-LIKE, PUTATIVE (AFU_ORTHOLOGUE AFUA_3G12920)-RELATED"/>
    <property type="match status" value="1"/>
</dbReference>
<accession>A0A226DIP6</accession>
<dbReference type="Proteomes" id="UP000198287">
    <property type="component" value="Unassembled WGS sequence"/>
</dbReference>
<evidence type="ECO:0000259" key="4">
    <source>
        <dbReference type="Pfam" id="PF07727"/>
    </source>
</evidence>
<keyword evidence="3" id="KW-0472">Membrane</keyword>
<feature type="transmembrane region" description="Helical" evidence="3">
    <location>
        <begin position="1242"/>
        <end position="1267"/>
    </location>
</feature>
<dbReference type="Pfam" id="PF07727">
    <property type="entry name" value="RVT_2"/>
    <property type="match status" value="1"/>
</dbReference>
<dbReference type="GO" id="GO:0071897">
    <property type="term" value="P:DNA biosynthetic process"/>
    <property type="evidence" value="ECO:0007669"/>
    <property type="project" value="UniProtKB-ARBA"/>
</dbReference>
<dbReference type="SUPFAM" id="SSF56672">
    <property type="entry name" value="DNA/RNA polymerases"/>
    <property type="match status" value="1"/>
</dbReference>
<feature type="transmembrane region" description="Helical" evidence="3">
    <location>
        <begin position="775"/>
        <end position="797"/>
    </location>
</feature>
<dbReference type="Pfam" id="PF25597">
    <property type="entry name" value="SH3_retrovirus"/>
    <property type="match status" value="1"/>
</dbReference>
<dbReference type="OrthoDB" id="413361at2759"/>
<keyword evidence="1" id="KW-0175">Coiled coil</keyword>
<dbReference type="InterPro" id="IPR013103">
    <property type="entry name" value="RVT_2"/>
</dbReference>
<evidence type="ECO:0000313" key="7">
    <source>
        <dbReference type="Proteomes" id="UP000198287"/>
    </source>
</evidence>
<keyword evidence="3" id="KW-0812">Transmembrane</keyword>
<feature type="compositionally biased region" description="Polar residues" evidence="2">
    <location>
        <begin position="161"/>
        <end position="183"/>
    </location>
</feature>
<dbReference type="EMBL" id="LNIX01000019">
    <property type="protein sequence ID" value="OXA44557.1"/>
    <property type="molecule type" value="Genomic_DNA"/>
</dbReference>
<evidence type="ECO:0000259" key="5">
    <source>
        <dbReference type="Pfam" id="PF25597"/>
    </source>
</evidence>
<reference evidence="6 7" key="1">
    <citation type="submission" date="2015-12" db="EMBL/GenBank/DDBJ databases">
        <title>The genome of Folsomia candida.</title>
        <authorList>
            <person name="Faddeeva A."/>
            <person name="Derks M.F."/>
            <person name="Anvar Y."/>
            <person name="Smit S."/>
            <person name="Van Straalen N."/>
            <person name="Roelofs D."/>
        </authorList>
    </citation>
    <scope>NUCLEOTIDE SEQUENCE [LARGE SCALE GENOMIC DNA]</scope>
    <source>
        <strain evidence="6 7">VU population</strain>
        <tissue evidence="6">Whole body</tissue>
    </source>
</reference>
<evidence type="ECO:0000313" key="6">
    <source>
        <dbReference type="EMBL" id="OXA44557.1"/>
    </source>
</evidence>
<feature type="compositionally biased region" description="Low complexity" evidence="2">
    <location>
        <begin position="138"/>
        <end position="147"/>
    </location>
</feature>
<gene>
    <name evidence="6" type="ORF">Fcan01_21008</name>
</gene>
<dbReference type="InterPro" id="IPR043502">
    <property type="entry name" value="DNA/RNA_pol_sf"/>
</dbReference>